<name>G5QWK4_SALSE</name>
<dbReference type="Proteomes" id="UP000005065">
    <property type="component" value="Unassembled WGS sequence"/>
</dbReference>
<organism evidence="1 2">
    <name type="scientific">Salmonella enterica subsp. enterica serovar Senftenberg str. A4-543</name>
    <dbReference type="NCBI Taxonomy" id="913082"/>
    <lineage>
        <taxon>Bacteria</taxon>
        <taxon>Pseudomonadati</taxon>
        <taxon>Pseudomonadota</taxon>
        <taxon>Gammaproteobacteria</taxon>
        <taxon>Enterobacterales</taxon>
        <taxon>Enterobacteriaceae</taxon>
        <taxon>Salmonella</taxon>
    </lineage>
</organism>
<dbReference type="EMBL" id="AFCU01000350">
    <property type="protein sequence ID" value="EHC92740.1"/>
    <property type="molecule type" value="Genomic_DNA"/>
</dbReference>
<evidence type="ECO:0000313" key="2">
    <source>
        <dbReference type="Proteomes" id="UP000005065"/>
    </source>
</evidence>
<evidence type="ECO:0000313" key="1">
    <source>
        <dbReference type="EMBL" id="EHC92740.1"/>
    </source>
</evidence>
<reference evidence="1 2" key="1">
    <citation type="journal article" date="2011" name="BMC Genomics">
        <title>Genome sequencing reveals diversification of virulence factor content and possible host adaptation in distinct subpopulations of Salmonella enterica.</title>
        <authorList>
            <person name="den Bakker H.C."/>
            <person name="Moreno Switt A.I."/>
            <person name="Govoni G."/>
            <person name="Cummings C.A."/>
            <person name="Ranieri M.L."/>
            <person name="Degoricija L."/>
            <person name="Hoelzer K."/>
            <person name="Rodriguez-Rivera L.D."/>
            <person name="Brown S."/>
            <person name="Bolchacova E."/>
            <person name="Furtado M.R."/>
            <person name="Wiedmann M."/>
        </authorList>
    </citation>
    <scope>NUCLEOTIDE SEQUENCE [LARGE SCALE GENOMIC DNA]</scope>
    <source>
        <strain evidence="1 2">A4-543</strain>
    </source>
</reference>
<sequence>MLVNTKLVMRILSCDGMFCLMALRHPASYYSA</sequence>
<feature type="non-terminal residue" evidence="1">
    <location>
        <position position="32"/>
    </location>
</feature>
<gene>
    <name evidence="1" type="ORF">LTSESEN_1088</name>
</gene>
<accession>G5QWK4</accession>
<proteinExistence type="predicted"/>
<dbReference type="AlphaFoldDB" id="G5QWK4"/>
<protein>
    <submittedName>
        <fullName evidence="1">Uncharacterized protein</fullName>
    </submittedName>
</protein>
<comment type="caution">
    <text evidence="1">The sequence shown here is derived from an EMBL/GenBank/DDBJ whole genome shotgun (WGS) entry which is preliminary data.</text>
</comment>